<sequence length="1427" mass="152331">MSSLMDRRTASGAQRPLAAGGTPAEAATLPVSAGAFSSHAAASSHMYGRGLLPFPVLTPAAAPPFQAVPAASNSAAAMSAAAPLSAATGRPLSVAGVGQPTAGAVVAPPVAPVQCGALQPSAPLPALPPTARGVPAVRAPLHTAAVIPPSAPGPSCMSPPPAVGAAFAAAAACVPPAASHAPALAPSAAFGGAPPSSATMIARVASAAVASASAVPPAAAPMRAVGSSASPVPAAAKAATPRGGRGGSRGTRRGRGVAAAVAAGTSPSGERPQRARRAPRMFEVDAAADDKLLKVAIGRSLLETRRVEMNYSSLPAVPEVRFPSLEAFTVNPISFFESLRAIGREFGAVKIIPPADWDPPFALDALTNDQALFHVRTQEVHSLMAGKPFQHPEAPVHASELRSHDRELTRQVFGCYNPSIDTVEAVYWKSVESGCPQLTVHYAADLRTNELGSGFPVARVAGDAAAPCSNSNSSSTEASVGGSPQERQSQPLPQQAQDGSTKGQQQQLDYCTHPWNMAGLARVQGSLLRHYHRDVPGVTSPWLYVGTVFSSFCWHTEDNFFAACNYHHWGTPKIWYVVPPSRAPSVERTLQSYLADRDPHYVLHSLTVQLPPSLFVENGIPVYRIEQHPKEFVMLWPRTYHAGFNAGFNCNEACNFAPPLWLQWGQKAIRSYRYMRSTCVPYQQLVLRSAIQSAEGFSPRQQLELCRAVARIIMEEFAGRTAAVEQQLAAAPMQLAAGQLNLVEALDPSVKGWRQEFRKLLSTFGDLLVPIPFGDGEGRKDDLLARIADVLSLPVKDCSSCKACCVITCVTCCHQEDYVCMDCVGSLSCNCAQRIVLSRLPLPTLRLVYQHCLDILMLQTNTDTSQQYQQASSSSAAAGSVKSEDGSTVSMFPEAPLTRAAAVAAAEVAAVVDGVAVKCPSPGADELAPRKRGRPRAGCRSAGDLKKRVTEAVVASAPVQKPLIQEIQEDSLLLSVPSMSDLVAFERKAHIGIDYYSVSYNDEADQEPEPEPEPPSPASAIAPPAVAADALQQQQQQQQHAQLASSEPPAMLHQFGVQGFGAPALQQRALQSSEAQQQELKQQQELLHIQLLLREQRMLDSPAEQQLAAFQQHHEQHQLQHQQLQQQQRQLQQQQLQLQQQLHHQLQDQQQQRHADLHALQGGGIAMHPHHGLLPPPEGSSSLCSTPSQQPRTDAGPTQSLSPHAQLHSESLSGSQLGSTGSAQQPQEGENGSVKKKEPLAVDCGEWAPCEPGSQLDISIGRLSSSMVPAPEEAPPAAGRRGRRVIPFRVIPPDLVVDKRRELAVRGYVQQLTWRYFIKTLKEEAEDDDEQILPMFKRAARPELMQSVFVTEIGALHINAVSSGWLDPAVAAPAGTTGKGLCRLRYASVLVWGISLYGCPGALQYAGVHSGFPYRGIAVKTGKTSFF</sequence>
<name>A0A6P6S1A0_9EIME</name>
<evidence type="ECO:0000313" key="8">
    <source>
        <dbReference type="RefSeq" id="XP_026193961.1"/>
    </source>
</evidence>
<feature type="compositionally biased region" description="Polar residues" evidence="4">
    <location>
        <begin position="1179"/>
        <end position="1203"/>
    </location>
</feature>
<evidence type="ECO:0000256" key="3">
    <source>
        <dbReference type="SAM" id="Coils"/>
    </source>
</evidence>
<dbReference type="Gene3D" id="2.60.120.650">
    <property type="entry name" value="Cupin"/>
    <property type="match status" value="1"/>
</dbReference>
<reference evidence="8" key="1">
    <citation type="submission" date="2025-08" db="UniProtKB">
        <authorList>
            <consortium name="RefSeq"/>
        </authorList>
    </citation>
    <scope>IDENTIFICATION</scope>
</reference>
<feature type="region of interest" description="Disordered" evidence="4">
    <location>
        <begin position="1027"/>
        <end position="1046"/>
    </location>
</feature>
<dbReference type="PANTHER" id="PTHR10694:SF113">
    <property type="entry name" value="PROTEIN JUMONJI"/>
    <property type="match status" value="1"/>
</dbReference>
<evidence type="ECO:0000256" key="4">
    <source>
        <dbReference type="SAM" id="MobiDB-lite"/>
    </source>
</evidence>
<dbReference type="GeneID" id="34624003"/>
<feature type="region of interest" description="Disordered" evidence="4">
    <location>
        <begin position="466"/>
        <end position="505"/>
    </location>
</feature>
<dbReference type="GO" id="GO:0005634">
    <property type="term" value="C:nucleus"/>
    <property type="evidence" value="ECO:0007669"/>
    <property type="project" value="UniProtKB-SubCell"/>
</dbReference>
<dbReference type="OrthoDB" id="9547406at2759"/>
<proteinExistence type="predicted"/>
<feature type="compositionally biased region" description="Polar residues" evidence="4">
    <location>
        <begin position="485"/>
        <end position="505"/>
    </location>
</feature>
<keyword evidence="2" id="KW-0539">Nucleus</keyword>
<organism evidence="7 8">
    <name type="scientific">Cyclospora cayetanensis</name>
    <dbReference type="NCBI Taxonomy" id="88456"/>
    <lineage>
        <taxon>Eukaryota</taxon>
        <taxon>Sar</taxon>
        <taxon>Alveolata</taxon>
        <taxon>Apicomplexa</taxon>
        <taxon>Conoidasida</taxon>
        <taxon>Coccidia</taxon>
        <taxon>Eucoccidiorida</taxon>
        <taxon>Eimeriorina</taxon>
        <taxon>Eimeriidae</taxon>
        <taxon>Cyclospora</taxon>
    </lineage>
</organism>
<feature type="region of interest" description="Disordered" evidence="4">
    <location>
        <begin position="1"/>
        <end position="23"/>
    </location>
</feature>
<dbReference type="GO" id="GO:0034647">
    <property type="term" value="F:histone H3K4me/H3K4me2/H3K4me3 demethylase activity"/>
    <property type="evidence" value="ECO:0007669"/>
    <property type="project" value="TreeGrafter"/>
</dbReference>
<evidence type="ECO:0000256" key="2">
    <source>
        <dbReference type="ARBA" id="ARBA00023242"/>
    </source>
</evidence>
<evidence type="ECO:0000256" key="1">
    <source>
        <dbReference type="ARBA" id="ARBA00004123"/>
    </source>
</evidence>
<dbReference type="SMART" id="SM00558">
    <property type="entry name" value="JmjC"/>
    <property type="match status" value="1"/>
</dbReference>
<dbReference type="PROSITE" id="PS51183">
    <property type="entry name" value="JMJN"/>
    <property type="match status" value="1"/>
</dbReference>
<feature type="region of interest" description="Disordered" evidence="4">
    <location>
        <begin position="223"/>
        <end position="277"/>
    </location>
</feature>
<feature type="region of interest" description="Disordered" evidence="4">
    <location>
        <begin position="922"/>
        <end position="943"/>
    </location>
</feature>
<protein>
    <submittedName>
        <fullName evidence="8">Uncharacterized protein LOC34624003</fullName>
    </submittedName>
</protein>
<accession>A0A6P6S1A0</accession>
<feature type="compositionally biased region" description="Acidic residues" evidence="4">
    <location>
        <begin position="1002"/>
        <end position="1012"/>
    </location>
</feature>
<evidence type="ECO:0000259" key="5">
    <source>
        <dbReference type="PROSITE" id="PS51183"/>
    </source>
</evidence>
<feature type="region of interest" description="Disordered" evidence="4">
    <location>
        <begin position="1002"/>
        <end position="1021"/>
    </location>
</feature>
<dbReference type="PROSITE" id="PS51184">
    <property type="entry name" value="JMJC"/>
    <property type="match status" value="1"/>
</dbReference>
<dbReference type="SUPFAM" id="SSF51197">
    <property type="entry name" value="Clavaminate synthase-like"/>
    <property type="match status" value="1"/>
</dbReference>
<dbReference type="PANTHER" id="PTHR10694">
    <property type="entry name" value="LYSINE-SPECIFIC DEMETHYLASE"/>
    <property type="match status" value="1"/>
</dbReference>
<dbReference type="GO" id="GO:0000785">
    <property type="term" value="C:chromatin"/>
    <property type="evidence" value="ECO:0007669"/>
    <property type="project" value="TreeGrafter"/>
</dbReference>
<dbReference type="RefSeq" id="XP_026193961.1">
    <property type="nucleotide sequence ID" value="XM_026338176.1"/>
</dbReference>
<feature type="domain" description="JmjC" evidence="6">
    <location>
        <begin position="509"/>
        <end position="673"/>
    </location>
</feature>
<dbReference type="InterPro" id="IPR003347">
    <property type="entry name" value="JmjC_dom"/>
</dbReference>
<keyword evidence="3" id="KW-0175">Coiled coil</keyword>
<dbReference type="SMART" id="SM00545">
    <property type="entry name" value="JmjN"/>
    <property type="match status" value="1"/>
</dbReference>
<evidence type="ECO:0000259" key="6">
    <source>
        <dbReference type="PROSITE" id="PS51184"/>
    </source>
</evidence>
<feature type="compositionally biased region" description="Low complexity" evidence="4">
    <location>
        <begin position="1206"/>
        <end position="1225"/>
    </location>
</feature>
<dbReference type="GO" id="GO:0010468">
    <property type="term" value="P:regulation of gene expression"/>
    <property type="evidence" value="ECO:0007669"/>
    <property type="project" value="TreeGrafter"/>
</dbReference>
<dbReference type="Proteomes" id="UP000515125">
    <property type="component" value="Unplaced"/>
</dbReference>
<keyword evidence="7" id="KW-1185">Reference proteome</keyword>
<feature type="region of interest" description="Disordered" evidence="4">
    <location>
        <begin position="1163"/>
        <end position="1235"/>
    </location>
</feature>
<dbReference type="InterPro" id="IPR003349">
    <property type="entry name" value="JmjN"/>
</dbReference>
<feature type="domain" description="JmjN" evidence="5">
    <location>
        <begin position="319"/>
        <end position="360"/>
    </location>
</feature>
<feature type="compositionally biased region" description="Low complexity" evidence="4">
    <location>
        <begin position="256"/>
        <end position="269"/>
    </location>
</feature>
<dbReference type="Pfam" id="PF02373">
    <property type="entry name" value="JmjC"/>
    <property type="match status" value="1"/>
</dbReference>
<feature type="coiled-coil region" evidence="3">
    <location>
        <begin position="1107"/>
        <end position="1144"/>
    </location>
</feature>
<comment type="subcellular location">
    <subcellularLocation>
        <location evidence="1">Nucleus</location>
    </subcellularLocation>
</comment>
<gene>
    <name evidence="8" type="primary">LOC34624003</name>
</gene>
<evidence type="ECO:0000313" key="7">
    <source>
        <dbReference type="Proteomes" id="UP000515125"/>
    </source>
</evidence>
<feature type="compositionally biased region" description="Low complexity" evidence="4">
    <location>
        <begin position="223"/>
        <end position="242"/>
    </location>
</feature>